<name>A0ABV1FC31_9FIRM</name>
<dbReference type="InterPro" id="IPR032774">
    <property type="entry name" value="WG_beta_rep"/>
</dbReference>
<feature type="signal peptide" evidence="2">
    <location>
        <begin position="1"/>
        <end position="27"/>
    </location>
</feature>
<dbReference type="PROSITE" id="PS50005">
    <property type="entry name" value="TPR"/>
    <property type="match status" value="1"/>
</dbReference>
<feature type="repeat" description="TPR" evidence="1">
    <location>
        <begin position="34"/>
        <end position="67"/>
    </location>
</feature>
<dbReference type="Proteomes" id="UP001490816">
    <property type="component" value="Unassembled WGS sequence"/>
</dbReference>
<comment type="caution">
    <text evidence="3">The sequence shown here is derived from an EMBL/GenBank/DDBJ whole genome shotgun (WGS) entry which is preliminary data.</text>
</comment>
<dbReference type="InterPro" id="IPR011990">
    <property type="entry name" value="TPR-like_helical_dom_sf"/>
</dbReference>
<dbReference type="PANTHER" id="PTHR37841:SF1">
    <property type="entry name" value="DUF3298 DOMAIN-CONTAINING PROTEIN"/>
    <property type="match status" value="1"/>
</dbReference>
<feature type="chain" id="PRO_5047064763" evidence="2">
    <location>
        <begin position="28"/>
        <end position="437"/>
    </location>
</feature>
<sequence length="437" mass="49888">MKNYRKIIPLALVVLMALACYSLVSNAVKENSDYNHYLSEARKYAELDITKYAIENYNKALTINPTPDVYVEVAEYYERQENSDTEFLNWCEDFFEKYPANSKSYDCILKAYMKQKDYDACFDVLSTAEKRNVSSDYIKSVKNELSYSFKLDFNTYDDVGIFGNGFCAVKSKDVWGYIDSYGNQKTPITYVSTAPFTKAEMAPVVDQKGKCYFIDNTGSRVLASKEKYKSFGISSDGIIKVELENGKYSYCDSELNKLFGEYDDATAFNNGIAAVKEDGQWKIINNKGDEKLSTKYADIITDEKNIIFRNDRLFVGDGTGYIMIDSSGKQIGNEKYENAHCFADSTYAAVENNGKWFFIDKDAKRLSDKTYEEARSYSNGLAAVKISGKWGFVDTDENVVIEQQFFGAKDFSEKGSCFIQTGDKWQLLKLYRLNREE</sequence>
<dbReference type="PANTHER" id="PTHR37841">
    <property type="entry name" value="GLR2918 PROTEIN"/>
    <property type="match status" value="1"/>
</dbReference>
<accession>A0ABV1FC31</accession>
<organism evidence="3 4">
    <name type="scientific">Ruminococcoides intestinale</name>
    <dbReference type="NCBI Taxonomy" id="3133162"/>
    <lineage>
        <taxon>Bacteria</taxon>
        <taxon>Bacillati</taxon>
        <taxon>Bacillota</taxon>
        <taxon>Clostridia</taxon>
        <taxon>Eubacteriales</taxon>
        <taxon>Oscillospiraceae</taxon>
        <taxon>Ruminococcoides</taxon>
    </lineage>
</organism>
<keyword evidence="2" id="KW-0732">Signal</keyword>
<evidence type="ECO:0000313" key="4">
    <source>
        <dbReference type="Proteomes" id="UP001490816"/>
    </source>
</evidence>
<dbReference type="PROSITE" id="PS51257">
    <property type="entry name" value="PROKAR_LIPOPROTEIN"/>
    <property type="match status" value="1"/>
</dbReference>
<evidence type="ECO:0000256" key="1">
    <source>
        <dbReference type="PROSITE-ProRule" id="PRU00339"/>
    </source>
</evidence>
<dbReference type="SUPFAM" id="SSF69360">
    <property type="entry name" value="Cell wall binding repeat"/>
    <property type="match status" value="2"/>
</dbReference>
<dbReference type="SUPFAM" id="SSF48452">
    <property type="entry name" value="TPR-like"/>
    <property type="match status" value="1"/>
</dbReference>
<dbReference type="InterPro" id="IPR019734">
    <property type="entry name" value="TPR_rpt"/>
</dbReference>
<reference evidence="3 4" key="1">
    <citation type="submission" date="2024-03" db="EMBL/GenBank/DDBJ databases">
        <title>Human intestinal bacterial collection.</title>
        <authorList>
            <person name="Pauvert C."/>
            <person name="Hitch T.C.A."/>
            <person name="Clavel T."/>
        </authorList>
    </citation>
    <scope>NUCLEOTIDE SEQUENCE [LARGE SCALE GENOMIC DNA]</scope>
    <source>
        <strain evidence="3 4">CLA-JM-H38</strain>
    </source>
</reference>
<keyword evidence="1" id="KW-0802">TPR repeat</keyword>
<evidence type="ECO:0000313" key="3">
    <source>
        <dbReference type="EMBL" id="MEQ2470375.1"/>
    </source>
</evidence>
<gene>
    <name evidence="3" type="ORF">WMO39_08580</name>
</gene>
<dbReference type="EMBL" id="JBBMEZ010000023">
    <property type="protein sequence ID" value="MEQ2470375.1"/>
    <property type="molecule type" value="Genomic_DNA"/>
</dbReference>
<keyword evidence="4" id="KW-1185">Reference proteome</keyword>
<evidence type="ECO:0000256" key="2">
    <source>
        <dbReference type="SAM" id="SignalP"/>
    </source>
</evidence>
<dbReference type="RefSeq" id="WP_117950221.1">
    <property type="nucleotide sequence ID" value="NZ_JBBMEZ010000023.1"/>
</dbReference>
<protein>
    <submittedName>
        <fullName evidence="3">WG repeat-containing protein</fullName>
    </submittedName>
</protein>
<dbReference type="Pfam" id="PF14903">
    <property type="entry name" value="WG_beta_rep"/>
    <property type="match status" value="2"/>
</dbReference>
<proteinExistence type="predicted"/>
<dbReference type="Gene3D" id="1.25.40.10">
    <property type="entry name" value="Tetratricopeptide repeat domain"/>
    <property type="match status" value="1"/>
</dbReference>